<evidence type="ECO:0000256" key="1">
    <source>
        <dbReference type="SAM" id="MobiDB-lite"/>
    </source>
</evidence>
<accession>A0A914YPX0</accession>
<sequence>MLYNPESEEIAELKSFQKSVENLKQYIQRQIDLNDNGKFPSSTAAAHFSFLQYMQNELFFIASLVDPSTEAYESQLNCTLDDVQIPQSFLDDDIKVVFETSALRSTSPNILDCNEYRNRESLSSVYYSAPQSLYGDDNEDDADRSLYLDENLREPELNSYLHEHYGNGSTASEVLVEPSPSKFQVPTDVLPPPYDAVVCEMDSNKNVATFTLPENDDNTGGDDDSIVSDTPPPKYRESNKLLENTNNFSRFSDISNLTNALEEQHHIEDIKNGNEEYIETPPPSPLTADNSIDAITEAMQAIELNQSIALENGSKSDEIISGFNEMINSEKYIDLKSSRLPLKDIQIGNSRQCLF</sequence>
<keyword evidence="2" id="KW-1185">Reference proteome</keyword>
<organism evidence="2 3">
    <name type="scientific">Panagrolaimus superbus</name>
    <dbReference type="NCBI Taxonomy" id="310955"/>
    <lineage>
        <taxon>Eukaryota</taxon>
        <taxon>Metazoa</taxon>
        <taxon>Ecdysozoa</taxon>
        <taxon>Nematoda</taxon>
        <taxon>Chromadorea</taxon>
        <taxon>Rhabditida</taxon>
        <taxon>Tylenchina</taxon>
        <taxon>Panagrolaimomorpha</taxon>
        <taxon>Panagrolaimoidea</taxon>
        <taxon>Panagrolaimidae</taxon>
        <taxon>Panagrolaimus</taxon>
    </lineage>
</organism>
<protein>
    <submittedName>
        <fullName evidence="3">Uncharacterized protein</fullName>
    </submittedName>
</protein>
<name>A0A914YPX0_9BILA</name>
<dbReference type="WBParaSite" id="PSU_v2.g21507.t1">
    <property type="protein sequence ID" value="PSU_v2.g21507.t1"/>
    <property type="gene ID" value="PSU_v2.g21507"/>
</dbReference>
<dbReference type="AlphaFoldDB" id="A0A914YPX0"/>
<evidence type="ECO:0000313" key="3">
    <source>
        <dbReference type="WBParaSite" id="PSU_v2.g21507.t1"/>
    </source>
</evidence>
<feature type="compositionally biased region" description="Acidic residues" evidence="1">
    <location>
        <begin position="214"/>
        <end position="226"/>
    </location>
</feature>
<proteinExistence type="predicted"/>
<dbReference type="Proteomes" id="UP000887577">
    <property type="component" value="Unplaced"/>
</dbReference>
<feature type="region of interest" description="Disordered" evidence="1">
    <location>
        <begin position="211"/>
        <end position="236"/>
    </location>
</feature>
<reference evidence="3" key="1">
    <citation type="submission" date="2022-11" db="UniProtKB">
        <authorList>
            <consortium name="WormBaseParasite"/>
        </authorList>
    </citation>
    <scope>IDENTIFICATION</scope>
</reference>
<evidence type="ECO:0000313" key="2">
    <source>
        <dbReference type="Proteomes" id="UP000887577"/>
    </source>
</evidence>